<proteinExistence type="predicted"/>
<sequence length="253" mass="27295">MSATERRFRFPTMALGLAAALAASGQTLAQNTPVVTDADIERVRREQPTITEQDIEQARQRHRMPSDAELQAAPVPNRLNIEALPTPATHTPIDLEALARGYASQAEVMNQAQGLASGPGLLVFISLSMPQPTLQRLIDQAARAKGAIVLRGFANGSLRDTVVQVHTLIGNRQVAVQIDPQAFDRFAVTRVPSFVLVRDGTRPVSCASGSCAPADSFLHTSGDVSLDYALQYMQRSAPGFGPAADVFLKRIKR</sequence>
<dbReference type="AlphaFoldDB" id="A0A1J5RTK3"/>
<dbReference type="InterPro" id="IPR014113">
    <property type="entry name" value="T4SS_TrbC_subgr"/>
</dbReference>
<gene>
    <name evidence="1" type="ORF">GALL_187130</name>
</gene>
<accession>A0A1J5RTK3</accession>
<evidence type="ECO:0000313" key="1">
    <source>
        <dbReference type="EMBL" id="OIQ99302.1"/>
    </source>
</evidence>
<protein>
    <submittedName>
        <fullName evidence="1">Type-F conjugative transfer system pilin assembly protein</fullName>
    </submittedName>
</protein>
<name>A0A1J5RTK3_9ZZZZ</name>
<dbReference type="Pfam" id="PF09673">
    <property type="entry name" value="TrbC_Ftype"/>
    <property type="match status" value="1"/>
</dbReference>
<reference evidence="1" key="1">
    <citation type="submission" date="2016-10" db="EMBL/GenBank/DDBJ databases">
        <title>Sequence of Gallionella enrichment culture.</title>
        <authorList>
            <person name="Poehlein A."/>
            <person name="Muehling M."/>
            <person name="Daniel R."/>
        </authorList>
    </citation>
    <scope>NUCLEOTIDE SEQUENCE</scope>
</reference>
<dbReference type="InterPro" id="IPR019106">
    <property type="entry name" value="T4SS_TrbC"/>
</dbReference>
<dbReference type="NCBIfam" id="TIGR02742">
    <property type="entry name" value="TrbC_Ftype"/>
    <property type="match status" value="1"/>
</dbReference>
<organism evidence="1">
    <name type="scientific">mine drainage metagenome</name>
    <dbReference type="NCBI Taxonomy" id="410659"/>
    <lineage>
        <taxon>unclassified sequences</taxon>
        <taxon>metagenomes</taxon>
        <taxon>ecological metagenomes</taxon>
    </lineage>
</organism>
<comment type="caution">
    <text evidence="1">The sequence shown here is derived from an EMBL/GenBank/DDBJ whole genome shotgun (WGS) entry which is preliminary data.</text>
</comment>
<dbReference type="EMBL" id="MLJW01000108">
    <property type="protein sequence ID" value="OIQ99302.1"/>
    <property type="molecule type" value="Genomic_DNA"/>
</dbReference>